<reference evidence="7" key="1">
    <citation type="journal article" date="2019" name="Int. J. Syst. Evol. Microbiol.">
        <title>The Global Catalogue of Microorganisms (GCM) 10K type strain sequencing project: providing services to taxonomists for standard genome sequencing and annotation.</title>
        <authorList>
            <consortium name="The Broad Institute Genomics Platform"/>
            <consortium name="The Broad Institute Genome Sequencing Center for Infectious Disease"/>
            <person name="Wu L."/>
            <person name="Ma J."/>
        </authorList>
    </citation>
    <scope>NUCLEOTIDE SEQUENCE [LARGE SCALE GENOMIC DNA]</scope>
    <source>
        <strain evidence="7">KCTC 42473</strain>
    </source>
</reference>
<dbReference type="InterPro" id="IPR006118">
    <property type="entry name" value="Recombinase_CS"/>
</dbReference>
<proteinExistence type="inferred from homology"/>
<dbReference type="Pfam" id="PF02796">
    <property type="entry name" value="HTH_7"/>
    <property type="match status" value="1"/>
</dbReference>
<feature type="domain" description="Resolvase/invertase-type recombinase catalytic" evidence="5">
    <location>
        <begin position="1"/>
        <end position="137"/>
    </location>
</feature>
<dbReference type="PANTHER" id="PTHR30461:SF26">
    <property type="entry name" value="RESOLVASE HOMOLOG YNEB"/>
    <property type="match status" value="1"/>
</dbReference>
<evidence type="ECO:0000259" key="5">
    <source>
        <dbReference type="PROSITE" id="PS51736"/>
    </source>
</evidence>
<dbReference type="SMART" id="SM00857">
    <property type="entry name" value="Resolvase"/>
    <property type="match status" value="1"/>
</dbReference>
<dbReference type="PROSITE" id="PS00398">
    <property type="entry name" value="RECOMBINASES_2"/>
    <property type="match status" value="1"/>
</dbReference>
<dbReference type="InterPro" id="IPR036162">
    <property type="entry name" value="Resolvase-like_N_sf"/>
</dbReference>
<sequence length="188" mass="20187">MIVGYARTSTTDQKAGLAAQLRDLERAGCEKVFQEEVSSVDTAGREQLALALEFIMDGDALVVTKLDRLARSVAHLLGIVEQVSAKGASLRILDAAIDTGTPNGRLMLNLLGSIAQFEREIMLERQREGIAKAKAEGKYKGRKPTAKAKADDVLRLVRQEGVSAAEAAKQLGIGRASVYRILDARPAG</sequence>
<dbReference type="Pfam" id="PF00239">
    <property type="entry name" value="Resolvase"/>
    <property type="match status" value="1"/>
</dbReference>
<dbReference type="PANTHER" id="PTHR30461">
    <property type="entry name" value="DNA-INVERTASE FROM LAMBDOID PROPHAGE"/>
    <property type="match status" value="1"/>
</dbReference>
<dbReference type="InterPro" id="IPR006120">
    <property type="entry name" value="Resolvase_HTH_dom"/>
</dbReference>
<dbReference type="InterPro" id="IPR006119">
    <property type="entry name" value="Resolv_N"/>
</dbReference>
<evidence type="ECO:0000256" key="1">
    <source>
        <dbReference type="ARBA" id="ARBA00009913"/>
    </source>
</evidence>
<dbReference type="CDD" id="cd03768">
    <property type="entry name" value="SR_ResInv"/>
    <property type="match status" value="1"/>
</dbReference>
<dbReference type="RefSeq" id="WP_377759279.1">
    <property type="nucleotide sequence ID" value="NZ_JBHRXY010000002.1"/>
</dbReference>
<evidence type="ECO:0000313" key="7">
    <source>
        <dbReference type="Proteomes" id="UP001595539"/>
    </source>
</evidence>
<protein>
    <submittedName>
        <fullName evidence="6">Recombinase family protein</fullName>
    </submittedName>
</protein>
<dbReference type="PROSITE" id="PS51736">
    <property type="entry name" value="RECOMBINASES_3"/>
    <property type="match status" value="1"/>
</dbReference>
<comment type="caution">
    <text evidence="6">The sequence shown here is derived from an EMBL/GenBank/DDBJ whole genome shotgun (WGS) entry which is preliminary data.</text>
</comment>
<accession>A0ABV7U072</accession>
<dbReference type="Gene3D" id="3.40.50.1390">
    <property type="entry name" value="Resolvase, N-terminal catalytic domain"/>
    <property type="match status" value="1"/>
</dbReference>
<evidence type="ECO:0000313" key="6">
    <source>
        <dbReference type="EMBL" id="MFC3628455.1"/>
    </source>
</evidence>
<dbReference type="Gene3D" id="1.10.10.60">
    <property type="entry name" value="Homeodomain-like"/>
    <property type="match status" value="1"/>
</dbReference>
<dbReference type="Proteomes" id="UP001595539">
    <property type="component" value="Unassembled WGS sequence"/>
</dbReference>
<name>A0ABV7U072_9RHOB</name>
<comment type="similarity">
    <text evidence="1">Belongs to the site-specific recombinase resolvase family.</text>
</comment>
<dbReference type="InterPro" id="IPR050639">
    <property type="entry name" value="SSR_resolvase"/>
</dbReference>
<keyword evidence="4" id="KW-0233">DNA recombination</keyword>
<keyword evidence="2" id="KW-0229">DNA integration</keyword>
<gene>
    <name evidence="6" type="ORF">ACFOM8_03255</name>
</gene>
<evidence type="ECO:0000256" key="4">
    <source>
        <dbReference type="ARBA" id="ARBA00023172"/>
    </source>
</evidence>
<keyword evidence="3" id="KW-0238">DNA-binding</keyword>
<keyword evidence="7" id="KW-1185">Reference proteome</keyword>
<evidence type="ECO:0000256" key="3">
    <source>
        <dbReference type="ARBA" id="ARBA00023125"/>
    </source>
</evidence>
<organism evidence="6 7">
    <name type="scientific">Paracoccus angustae</name>
    <dbReference type="NCBI Taxonomy" id="1671480"/>
    <lineage>
        <taxon>Bacteria</taxon>
        <taxon>Pseudomonadati</taxon>
        <taxon>Pseudomonadota</taxon>
        <taxon>Alphaproteobacteria</taxon>
        <taxon>Rhodobacterales</taxon>
        <taxon>Paracoccaceae</taxon>
        <taxon>Paracoccus</taxon>
    </lineage>
</organism>
<dbReference type="EMBL" id="JBHRXY010000002">
    <property type="protein sequence ID" value="MFC3628455.1"/>
    <property type="molecule type" value="Genomic_DNA"/>
</dbReference>
<evidence type="ECO:0000256" key="2">
    <source>
        <dbReference type="ARBA" id="ARBA00022908"/>
    </source>
</evidence>
<dbReference type="SUPFAM" id="SSF53041">
    <property type="entry name" value="Resolvase-like"/>
    <property type="match status" value="1"/>
</dbReference>